<dbReference type="Proteomes" id="UP000198662">
    <property type="component" value="Unassembled WGS sequence"/>
</dbReference>
<gene>
    <name evidence="1" type="ORF">SAMN05216298_0588</name>
</gene>
<dbReference type="GO" id="GO:0016740">
    <property type="term" value="F:transferase activity"/>
    <property type="evidence" value="ECO:0007669"/>
    <property type="project" value="UniProtKB-KW"/>
</dbReference>
<dbReference type="STRING" id="380244.SAMN05216298_0588"/>
<evidence type="ECO:0000313" key="1">
    <source>
        <dbReference type="EMBL" id="SDK56948.1"/>
    </source>
</evidence>
<dbReference type="PANTHER" id="PTHR36451:SF1">
    <property type="entry name" value="OMEGA-HYDROXY-BETA-DIHYDROMENAQUINONE-9 SULFOTRANSFERASE STF3"/>
    <property type="match status" value="1"/>
</dbReference>
<evidence type="ECO:0000313" key="2">
    <source>
        <dbReference type="Proteomes" id="UP000198662"/>
    </source>
</evidence>
<dbReference type="PANTHER" id="PTHR36451">
    <property type="entry name" value="PAPS-DEPENDENT SULFOTRANSFERASE STF3"/>
    <property type="match status" value="1"/>
</dbReference>
<protein>
    <submittedName>
        <fullName evidence="1">Sulfotransferase family protein</fullName>
    </submittedName>
</protein>
<dbReference type="SUPFAM" id="SSF52540">
    <property type="entry name" value="P-loop containing nucleoside triphosphate hydrolases"/>
    <property type="match status" value="1"/>
</dbReference>
<accession>A0A1G9CZ28</accession>
<dbReference type="RefSeq" id="WP_091042450.1">
    <property type="nucleotide sequence ID" value="NZ_FNGF01000001.1"/>
</dbReference>
<proteinExistence type="predicted"/>
<dbReference type="AlphaFoldDB" id="A0A1G9CZ28"/>
<sequence>MERVAPWLRAVNTVLTPAIAGRRKKVDRHIERAVREAETRTDSTAHGDDDFIEDMRVLLHAYAAVPDLTPLGWLTASQEVTDRIENRLRIRKLHALDPDTADERIDRPVIVTGLPRTGTAVLQRLLAASQGLRAPLLHELMHPDFPDVPDTDARRRTERVVDVQRRAVPTFGDLYDMHPDRPDSCVWVLPHGIGHLVRVHPPGYVQWMLDRDYAPDYRYLKQTLQVLQRGRPRRRWVLRAPAHLWNLGALMKTFPDARIVWTHRDPATALASLCSMTETAMALNTTEQHPHDIGRLWLGLLATGTDRARAERARLPAYTVLDVPYRHLTGQTDRLPELFARLDVPWGRTEQDALTTALATRPTGHHYDLARYGLGPAEVDHALADYERIYGAFL</sequence>
<dbReference type="Pfam" id="PF13469">
    <property type="entry name" value="Sulfotransfer_3"/>
    <property type="match status" value="1"/>
</dbReference>
<dbReference type="InterPro" id="IPR027417">
    <property type="entry name" value="P-loop_NTPase"/>
</dbReference>
<dbReference type="InterPro" id="IPR052736">
    <property type="entry name" value="Stf3_sulfotransferase"/>
</dbReference>
<reference evidence="2" key="1">
    <citation type="submission" date="2016-10" db="EMBL/GenBank/DDBJ databases">
        <authorList>
            <person name="Varghese N."/>
            <person name="Submissions S."/>
        </authorList>
    </citation>
    <scope>NUCLEOTIDE SEQUENCE [LARGE SCALE GENOMIC DNA]</scope>
    <source>
        <strain evidence="2">CGMCC 4.3147</strain>
    </source>
</reference>
<organism evidence="1 2">
    <name type="scientific">Glycomyces sambucus</name>
    <dbReference type="NCBI Taxonomy" id="380244"/>
    <lineage>
        <taxon>Bacteria</taxon>
        <taxon>Bacillati</taxon>
        <taxon>Actinomycetota</taxon>
        <taxon>Actinomycetes</taxon>
        <taxon>Glycomycetales</taxon>
        <taxon>Glycomycetaceae</taxon>
        <taxon>Glycomyces</taxon>
    </lineage>
</organism>
<dbReference type="EMBL" id="FNGF01000001">
    <property type="protein sequence ID" value="SDK56948.1"/>
    <property type="molecule type" value="Genomic_DNA"/>
</dbReference>
<keyword evidence="1" id="KW-0808">Transferase</keyword>
<dbReference type="OrthoDB" id="9777890at2"/>
<keyword evidence="2" id="KW-1185">Reference proteome</keyword>
<dbReference type="Gene3D" id="3.40.50.300">
    <property type="entry name" value="P-loop containing nucleotide triphosphate hydrolases"/>
    <property type="match status" value="1"/>
</dbReference>
<name>A0A1G9CZ28_9ACTN</name>